<protein>
    <submittedName>
        <fullName evidence="2">Ribbon-helix-helix protein, CopG family</fullName>
    </submittedName>
</protein>
<reference evidence="2" key="1">
    <citation type="journal article" date="2020" name="mSystems">
        <title>Genome- and Community-Level Interaction Insights into Carbon Utilization and Element Cycling Functions of Hydrothermarchaeota in Hydrothermal Sediment.</title>
        <authorList>
            <person name="Zhou Z."/>
            <person name="Liu Y."/>
            <person name="Xu W."/>
            <person name="Pan J."/>
            <person name="Luo Z.H."/>
            <person name="Li M."/>
        </authorList>
    </citation>
    <scope>NUCLEOTIDE SEQUENCE [LARGE SCALE GENOMIC DNA]</scope>
    <source>
        <strain evidence="2">SpSt-87</strain>
    </source>
</reference>
<accession>A0A7C3MC09</accession>
<evidence type="ECO:0000313" key="2">
    <source>
        <dbReference type="EMBL" id="HFW33111.1"/>
    </source>
</evidence>
<dbReference type="CDD" id="cd22235">
    <property type="entry name" value="RHH_CopG_archaea"/>
    <property type="match status" value="1"/>
</dbReference>
<dbReference type="SUPFAM" id="SSF47598">
    <property type="entry name" value="Ribbon-helix-helix"/>
    <property type="match status" value="1"/>
</dbReference>
<proteinExistence type="predicted"/>
<dbReference type="EMBL" id="DTLB01000052">
    <property type="protein sequence ID" value="HFW33111.1"/>
    <property type="molecule type" value="Genomic_DNA"/>
</dbReference>
<gene>
    <name evidence="2" type="ORF">ENW66_09235</name>
</gene>
<dbReference type="InterPro" id="IPR010985">
    <property type="entry name" value="Ribbon_hlx_hlx"/>
</dbReference>
<feature type="domain" description="Ribbon-helix-helix protein CopG" evidence="1">
    <location>
        <begin position="23"/>
        <end position="59"/>
    </location>
</feature>
<comment type="caution">
    <text evidence="2">The sequence shown here is derived from an EMBL/GenBank/DDBJ whole genome shotgun (WGS) entry which is preliminary data.</text>
</comment>
<sequence length="207" mass="23839">MHTEKGKKNFIKRIVKLRLMEMKRLTVTLDEDAINKLEELAKRESRSLSEIVRSAISCYYSLSFSDFSNTEYLAEFLDLVASREHVVVDSGLWTAMLDVINDAAGEDFWKIVKAVGVEYGLQYKESSKLKPKEILKHLEVENWFKVKTISENTFTVVLNMRAASKLALKFLEGLFEALGLETEMHEGLRKIIIKIKDDTRKSSVKDR</sequence>
<dbReference type="GO" id="GO:0006355">
    <property type="term" value="P:regulation of DNA-templated transcription"/>
    <property type="evidence" value="ECO:0007669"/>
    <property type="project" value="InterPro"/>
</dbReference>
<dbReference type="Pfam" id="PF01402">
    <property type="entry name" value="RHH_1"/>
    <property type="match status" value="1"/>
</dbReference>
<dbReference type="Gene3D" id="1.10.1220.10">
    <property type="entry name" value="Met repressor-like"/>
    <property type="match status" value="1"/>
</dbReference>
<dbReference type="AlphaFoldDB" id="A0A7C3MC09"/>
<dbReference type="InterPro" id="IPR002145">
    <property type="entry name" value="CopG"/>
</dbReference>
<dbReference type="InterPro" id="IPR013321">
    <property type="entry name" value="Arc_rbn_hlx_hlx"/>
</dbReference>
<organism evidence="2">
    <name type="scientific">Archaeoglobus fulgidus</name>
    <dbReference type="NCBI Taxonomy" id="2234"/>
    <lineage>
        <taxon>Archaea</taxon>
        <taxon>Methanobacteriati</taxon>
        <taxon>Methanobacteriota</taxon>
        <taxon>Archaeoglobi</taxon>
        <taxon>Archaeoglobales</taxon>
        <taxon>Archaeoglobaceae</taxon>
        <taxon>Archaeoglobus</taxon>
    </lineage>
</organism>
<name>A0A7C3MC09_ARCFL</name>
<evidence type="ECO:0000259" key="1">
    <source>
        <dbReference type="Pfam" id="PF01402"/>
    </source>
</evidence>